<proteinExistence type="predicted"/>
<dbReference type="EMBL" id="JX649900">
    <property type="protein sequence ID" value="AGC72407.1"/>
    <property type="molecule type" value="Genomic_DNA"/>
</dbReference>
<name>L7VTF8_9BACT</name>
<organism evidence="1">
    <name type="scientific">uncultured bacterium A1Q1_fos_15</name>
    <dbReference type="NCBI Taxonomy" id="1256548"/>
    <lineage>
        <taxon>Bacteria</taxon>
        <taxon>environmental samples</taxon>
    </lineage>
</organism>
<dbReference type="AlphaFoldDB" id="L7VTF8"/>
<evidence type="ECO:0000313" key="1">
    <source>
        <dbReference type="EMBL" id="AGC72407.1"/>
    </source>
</evidence>
<sequence>MDDGRGSDPASGAAVSVSAAGDGSATCSYEGSVADLGASTFLGACAGAVADDGDAEATVSGWIQGVAEGADAGTITVGTYTVTLDATESNVTMVLTPT</sequence>
<accession>L7VTF8</accession>
<reference evidence="1" key="1">
    <citation type="submission" date="2012-09" db="EMBL/GenBank/DDBJ databases">
        <title>Metagenomic Characterization of a Microbial Community in Wastewater Detects High Levels of Antibiotic Resistance.</title>
        <authorList>
            <person name="Abrams M."/>
            <person name="Caldwell A."/>
            <person name="Vandaei E."/>
            <person name="Lee W."/>
            <person name="Perrott J."/>
            <person name="Khan S.Y."/>
            <person name="Ta J."/>
            <person name="Romero D."/>
            <person name="Nguyen V."/>
            <person name="Pourmand N."/>
            <person name="Ouverney C.C."/>
        </authorList>
    </citation>
    <scope>NUCLEOTIDE SEQUENCE</scope>
</reference>
<protein>
    <submittedName>
        <fullName evidence="1">Uncharacterized protein</fullName>
    </submittedName>
</protein>